<dbReference type="InterPro" id="IPR046347">
    <property type="entry name" value="bZIP_sf"/>
</dbReference>
<evidence type="ECO:0000256" key="3">
    <source>
        <dbReference type="ARBA" id="ARBA00023125"/>
    </source>
</evidence>
<accession>A0A7D9D1Z9</accession>
<evidence type="ECO:0000256" key="4">
    <source>
        <dbReference type="ARBA" id="ARBA00023163"/>
    </source>
</evidence>
<dbReference type="PROSITE" id="PS00036">
    <property type="entry name" value="BZIP_BASIC"/>
    <property type="match status" value="1"/>
</dbReference>
<evidence type="ECO:0000256" key="1">
    <source>
        <dbReference type="ARBA" id="ARBA00004123"/>
    </source>
</evidence>
<evidence type="ECO:0000256" key="6">
    <source>
        <dbReference type="SAM" id="MobiDB-lite"/>
    </source>
</evidence>
<dbReference type="GO" id="GO:0005634">
    <property type="term" value="C:nucleus"/>
    <property type="evidence" value="ECO:0007669"/>
    <property type="project" value="UniProtKB-SubCell"/>
</dbReference>
<evidence type="ECO:0000259" key="7">
    <source>
        <dbReference type="PROSITE" id="PS00036"/>
    </source>
</evidence>
<dbReference type="PANTHER" id="PTHR13044">
    <property type="entry name" value="ACTIVATING TRANSCRIPTION FACTOR ATF 4/5"/>
    <property type="match status" value="1"/>
</dbReference>
<feature type="region of interest" description="Disordered" evidence="6">
    <location>
        <begin position="1"/>
        <end position="147"/>
    </location>
</feature>
<sequence>MKARYQESKEESDGITLEDFDFSDDKHCVGKREDQDRLVKKTESTSSSSSKDDNGLEEFSNNHFVVLDTDANQEVERGRNVDDEDEKNKKEEGDEKSAEAGSESESPKSDKSTATDHEHSATKKRKRGGSSLSDEERRKRNTEASARFRVKRRMREQEMSERLTKIRAHIAELKVKEKTLSMENECLKRMLLGDAAVGAMLTSKDASAQPAIDTMSNYQLLNLMRQKSGEGFRITTV</sequence>
<evidence type="ECO:0000256" key="5">
    <source>
        <dbReference type="ARBA" id="ARBA00023242"/>
    </source>
</evidence>
<gene>
    <name evidence="8" type="ORF">DEBR0S7_01530G</name>
</gene>
<dbReference type="CDD" id="cd14705">
    <property type="entry name" value="bZIP_Zip1"/>
    <property type="match status" value="1"/>
</dbReference>
<feature type="compositionally biased region" description="Basic and acidic residues" evidence="6">
    <location>
        <begin position="105"/>
        <end position="121"/>
    </location>
</feature>
<feature type="domain" description="BZIP" evidence="7">
    <location>
        <begin position="137"/>
        <end position="151"/>
    </location>
</feature>
<name>A0A7D9D1Z9_DEKBR</name>
<keyword evidence="3" id="KW-0238">DNA-binding</keyword>
<dbReference type="AlphaFoldDB" id="A0A7D9D1Z9"/>
<dbReference type="Pfam" id="PF07716">
    <property type="entry name" value="bZIP_2"/>
    <property type="match status" value="1"/>
</dbReference>
<dbReference type="PANTHER" id="PTHR13044:SF14">
    <property type="entry name" value="CRYPTOCEPHAL, ISOFORM A"/>
    <property type="match status" value="1"/>
</dbReference>
<keyword evidence="4" id="KW-0804">Transcription</keyword>
<keyword evidence="5" id="KW-0539">Nucleus</keyword>
<protein>
    <submittedName>
        <fullName evidence="8">DEBR0S7_01530g1_1</fullName>
    </submittedName>
</protein>
<dbReference type="Proteomes" id="UP000478008">
    <property type="component" value="Unassembled WGS sequence"/>
</dbReference>
<dbReference type="SUPFAM" id="SSF57959">
    <property type="entry name" value="Leucine zipper domain"/>
    <property type="match status" value="1"/>
</dbReference>
<comment type="subcellular location">
    <subcellularLocation>
        <location evidence="1">Nucleus</location>
    </subcellularLocation>
</comment>
<evidence type="ECO:0000313" key="9">
    <source>
        <dbReference type="Proteomes" id="UP000478008"/>
    </source>
</evidence>
<feature type="compositionally biased region" description="Basic and acidic residues" evidence="6">
    <location>
        <begin position="1"/>
        <end position="12"/>
    </location>
</feature>
<keyword evidence="9" id="KW-1185">Reference proteome</keyword>
<evidence type="ECO:0000256" key="2">
    <source>
        <dbReference type="ARBA" id="ARBA00023015"/>
    </source>
</evidence>
<dbReference type="EMBL" id="CABFWN010000007">
    <property type="protein sequence ID" value="VUG20330.1"/>
    <property type="molecule type" value="Genomic_DNA"/>
</dbReference>
<dbReference type="GO" id="GO:0000977">
    <property type="term" value="F:RNA polymerase II transcription regulatory region sequence-specific DNA binding"/>
    <property type="evidence" value="ECO:0007669"/>
    <property type="project" value="TreeGrafter"/>
</dbReference>
<feature type="compositionally biased region" description="Basic and acidic residues" evidence="6">
    <location>
        <begin position="74"/>
        <end position="98"/>
    </location>
</feature>
<reference evidence="8 9" key="1">
    <citation type="submission" date="2019-07" db="EMBL/GenBank/DDBJ databases">
        <authorList>
            <person name="Friedrich A."/>
            <person name="Schacherer J."/>
        </authorList>
    </citation>
    <scope>NUCLEOTIDE SEQUENCE [LARGE SCALE GENOMIC DNA]</scope>
</reference>
<proteinExistence type="predicted"/>
<keyword evidence="2" id="KW-0805">Transcription regulation</keyword>
<dbReference type="InterPro" id="IPR004827">
    <property type="entry name" value="bZIP"/>
</dbReference>
<organism evidence="8 9">
    <name type="scientific">Dekkera bruxellensis</name>
    <name type="common">Brettanomyces custersii</name>
    <dbReference type="NCBI Taxonomy" id="5007"/>
    <lineage>
        <taxon>Eukaryota</taxon>
        <taxon>Fungi</taxon>
        <taxon>Dikarya</taxon>
        <taxon>Ascomycota</taxon>
        <taxon>Saccharomycotina</taxon>
        <taxon>Pichiomycetes</taxon>
        <taxon>Pichiales</taxon>
        <taxon>Pichiaceae</taxon>
        <taxon>Brettanomyces</taxon>
    </lineage>
</organism>
<dbReference type="GO" id="GO:0001228">
    <property type="term" value="F:DNA-binding transcription activator activity, RNA polymerase II-specific"/>
    <property type="evidence" value="ECO:0007669"/>
    <property type="project" value="TreeGrafter"/>
</dbReference>
<evidence type="ECO:0000313" key="8">
    <source>
        <dbReference type="EMBL" id="VUG20330.1"/>
    </source>
</evidence>
<feature type="compositionally biased region" description="Basic and acidic residues" evidence="6">
    <location>
        <begin position="23"/>
        <end position="43"/>
    </location>
</feature>
<dbReference type="Gene3D" id="1.20.5.170">
    <property type="match status" value="1"/>
</dbReference>